<feature type="transmembrane region" description="Helical" evidence="1">
    <location>
        <begin position="326"/>
        <end position="346"/>
    </location>
</feature>
<evidence type="ECO:0000256" key="1">
    <source>
        <dbReference type="SAM" id="Phobius"/>
    </source>
</evidence>
<feature type="transmembrane region" description="Helical" evidence="1">
    <location>
        <begin position="358"/>
        <end position="381"/>
    </location>
</feature>
<feature type="transmembrane region" description="Helical" evidence="1">
    <location>
        <begin position="25"/>
        <end position="46"/>
    </location>
</feature>
<feature type="transmembrane region" description="Helical" evidence="1">
    <location>
        <begin position="255"/>
        <end position="282"/>
    </location>
</feature>
<dbReference type="Proteomes" id="UP000317557">
    <property type="component" value="Unassembled WGS sequence"/>
</dbReference>
<evidence type="ECO:0008006" key="4">
    <source>
        <dbReference type="Google" id="ProtNLM"/>
    </source>
</evidence>
<gene>
    <name evidence="2" type="ORF">SAMN06265219_10765</name>
</gene>
<feature type="transmembrane region" description="Helical" evidence="1">
    <location>
        <begin position="434"/>
        <end position="456"/>
    </location>
</feature>
<feature type="transmembrane region" description="Helical" evidence="1">
    <location>
        <begin position="176"/>
        <end position="202"/>
    </location>
</feature>
<evidence type="ECO:0000313" key="2">
    <source>
        <dbReference type="EMBL" id="SMO66155.1"/>
    </source>
</evidence>
<dbReference type="RefSeq" id="WP_142454313.1">
    <property type="nucleotide sequence ID" value="NZ_FXTP01000007.1"/>
</dbReference>
<keyword evidence="1" id="KW-0472">Membrane</keyword>
<dbReference type="Gene3D" id="1.20.210.10">
    <property type="entry name" value="Cytochrome c oxidase-like, subunit I domain"/>
    <property type="match status" value="1"/>
</dbReference>
<name>A0A521D383_9BACT</name>
<dbReference type="EMBL" id="FXTP01000007">
    <property type="protein sequence ID" value="SMO66155.1"/>
    <property type="molecule type" value="Genomic_DNA"/>
</dbReference>
<reference evidence="2 3" key="1">
    <citation type="submission" date="2017-05" db="EMBL/GenBank/DDBJ databases">
        <authorList>
            <person name="Varghese N."/>
            <person name="Submissions S."/>
        </authorList>
    </citation>
    <scope>NUCLEOTIDE SEQUENCE [LARGE SCALE GENOMIC DNA]</scope>
    <source>
        <strain evidence="2 3">DSM 21985</strain>
    </source>
</reference>
<accession>A0A521D383</accession>
<feature type="transmembrane region" description="Helical" evidence="1">
    <location>
        <begin position="101"/>
        <end position="122"/>
    </location>
</feature>
<feature type="transmembrane region" description="Helical" evidence="1">
    <location>
        <begin position="66"/>
        <end position="89"/>
    </location>
</feature>
<evidence type="ECO:0000313" key="3">
    <source>
        <dbReference type="Proteomes" id="UP000317557"/>
    </source>
</evidence>
<keyword evidence="1" id="KW-1133">Transmembrane helix</keyword>
<feature type="transmembrane region" description="Helical" evidence="1">
    <location>
        <begin position="288"/>
        <end position="306"/>
    </location>
</feature>
<keyword evidence="3" id="KW-1185">Reference proteome</keyword>
<protein>
    <recommendedName>
        <fullName evidence="4">Heme/copper-type cytochrome/quinol oxidase, subunit 1</fullName>
    </recommendedName>
</protein>
<dbReference type="InterPro" id="IPR036927">
    <property type="entry name" value="Cyt_c_oxase-like_su1_sf"/>
</dbReference>
<feature type="transmembrane region" description="Helical" evidence="1">
    <location>
        <begin position="134"/>
        <end position="155"/>
    </location>
</feature>
<feature type="transmembrane region" description="Helical" evidence="1">
    <location>
        <begin position="393"/>
        <end position="414"/>
    </location>
</feature>
<keyword evidence="1" id="KW-0812">Transmembrane</keyword>
<dbReference type="OrthoDB" id="11275at2"/>
<organism evidence="2 3">
    <name type="scientific">Gracilimonas mengyeensis</name>
    <dbReference type="NCBI Taxonomy" id="1302730"/>
    <lineage>
        <taxon>Bacteria</taxon>
        <taxon>Pseudomonadati</taxon>
        <taxon>Balneolota</taxon>
        <taxon>Balneolia</taxon>
        <taxon>Balneolales</taxon>
        <taxon>Balneolaceae</taxon>
        <taxon>Gracilimonas</taxon>
    </lineage>
</organism>
<dbReference type="AlphaFoldDB" id="A0A521D383"/>
<proteinExistence type="predicted"/>
<dbReference type="SUPFAM" id="SSF81442">
    <property type="entry name" value="Cytochrome c oxidase subunit I-like"/>
    <property type="match status" value="1"/>
</dbReference>
<sequence>MTTKQPQNILTGLHLRISPRQLSQAWILFSIFALILAGFLSLFIMLGRAPYINDWMFGTEWMRRILVVHVNLALTVSFYAFITGLFLMIPSSQTFINKRQLLSFGMALASTLVLTISGFIPIGEPILSNYVPVIDHPIFIVGLCFFALSLILTYCDERLLPNFVRYTYISEFNFPVSIIPILQSAVIILVIGVLNFLHAWVITPAELSPEVYFELVLWGGGHVLQFTNMAAGAAIWGLLFHSTTQKHFMSYRTNFILFGLYALPLFFTPFLLLEGTTTALYITGFTRYMQWGIFPVITVVTVIVIIRMIQNRTFFKLKTILSNPAYTGLVWSLFLTISGFILGAMIRGSNTMVPAHYHATLGAVTIAFMAGTYELMGYYGYPSPSWKSKKQEAIQLLIFGVGQTIFVSGLAVAGTYGLARKVFGEEQLILSPEIYVGLGLLLVGGLTAILGGILFLKNILAYIRP</sequence>
<feature type="transmembrane region" description="Helical" evidence="1">
    <location>
        <begin position="222"/>
        <end position="243"/>
    </location>
</feature>